<feature type="transmembrane region" description="Helical" evidence="8">
    <location>
        <begin position="314"/>
        <end position="337"/>
    </location>
</feature>
<dbReference type="Gene3D" id="1.10.3430.10">
    <property type="entry name" value="Ammonium transporter AmtB like domains"/>
    <property type="match status" value="1"/>
</dbReference>
<evidence type="ECO:0000259" key="9">
    <source>
        <dbReference type="Pfam" id="PF00909"/>
    </source>
</evidence>
<dbReference type="InterPro" id="IPR018047">
    <property type="entry name" value="Ammonium_transpt_CS"/>
</dbReference>
<keyword evidence="11" id="KW-1185">Reference proteome</keyword>
<comment type="similarity">
    <text evidence="2">Belongs to the ammonia transporter channel (TC 1.A.11.2) family.</text>
</comment>
<protein>
    <recommendedName>
        <fullName evidence="9">Ammonium transporter AmtB-like domain-containing protein</fullName>
    </recommendedName>
</protein>
<evidence type="ECO:0000256" key="2">
    <source>
        <dbReference type="ARBA" id="ARBA00005887"/>
    </source>
</evidence>
<evidence type="ECO:0000256" key="3">
    <source>
        <dbReference type="ARBA" id="ARBA00022448"/>
    </source>
</evidence>
<dbReference type="InterPro" id="IPR029020">
    <property type="entry name" value="Ammonium/urea_transptr"/>
</dbReference>
<dbReference type="InterPro" id="IPR001905">
    <property type="entry name" value="Ammonium_transpt"/>
</dbReference>
<dbReference type="InterPro" id="IPR024041">
    <property type="entry name" value="NH4_transpt_AmtB-like_dom"/>
</dbReference>
<keyword evidence="7" id="KW-0924">Ammonia transport</keyword>
<name>A0AAX4HGY9_9ASCO</name>
<dbReference type="AlphaFoldDB" id="A0AAX4HGY9"/>
<organism evidence="10 11">
    <name type="scientific">Australozyma saopauloensis</name>
    <dbReference type="NCBI Taxonomy" id="291208"/>
    <lineage>
        <taxon>Eukaryota</taxon>
        <taxon>Fungi</taxon>
        <taxon>Dikarya</taxon>
        <taxon>Ascomycota</taxon>
        <taxon>Saccharomycotina</taxon>
        <taxon>Pichiomycetes</taxon>
        <taxon>Metschnikowiaceae</taxon>
        <taxon>Australozyma</taxon>
    </lineage>
</organism>
<comment type="subcellular location">
    <subcellularLocation>
        <location evidence="1">Membrane</location>
        <topology evidence="1">Multi-pass membrane protein</topology>
    </subcellularLocation>
</comment>
<evidence type="ECO:0000256" key="7">
    <source>
        <dbReference type="ARBA" id="ARBA00023177"/>
    </source>
</evidence>
<dbReference type="PANTHER" id="PTHR43029:SF3">
    <property type="entry name" value="AMMONIUM TRANSPORTER 3"/>
    <property type="match status" value="1"/>
</dbReference>
<accession>A0AAX4HGY9</accession>
<feature type="transmembrane region" description="Helical" evidence="8">
    <location>
        <begin position="231"/>
        <end position="250"/>
    </location>
</feature>
<dbReference type="PANTHER" id="PTHR43029">
    <property type="entry name" value="AMMONIUM TRANSPORTER MEP2"/>
    <property type="match status" value="1"/>
</dbReference>
<evidence type="ECO:0000256" key="4">
    <source>
        <dbReference type="ARBA" id="ARBA00022692"/>
    </source>
</evidence>
<dbReference type="GeneID" id="88176132"/>
<evidence type="ECO:0000313" key="10">
    <source>
        <dbReference type="EMBL" id="WPK27676.1"/>
    </source>
</evidence>
<evidence type="ECO:0000256" key="8">
    <source>
        <dbReference type="SAM" id="Phobius"/>
    </source>
</evidence>
<keyword evidence="6 8" id="KW-0472">Membrane</keyword>
<dbReference type="SUPFAM" id="SSF111352">
    <property type="entry name" value="Ammonium transporter"/>
    <property type="match status" value="1"/>
</dbReference>
<evidence type="ECO:0000313" key="11">
    <source>
        <dbReference type="Proteomes" id="UP001338582"/>
    </source>
</evidence>
<evidence type="ECO:0000256" key="5">
    <source>
        <dbReference type="ARBA" id="ARBA00022989"/>
    </source>
</evidence>
<dbReference type="EMBL" id="CP138900">
    <property type="protein sequence ID" value="WPK27676.1"/>
    <property type="molecule type" value="Genomic_DNA"/>
</dbReference>
<sequence>MKGSTNLLMQLASDALSKRDTMSLEEQTASLKPTDMAYVMFCAFGVFLITPGIGLFYGGTLKRKNMVQILFQTYMVTSVIVIVWYLIGYSLSVSPTSSSKLLGNFSNAALYNEEARPLLEGGTIPSVINFCFNVFFPVATVQIFVGSIGERGRFLPSIVVSIVWVIVCYCPFAYWVWGANGWLYHLGALDFAGGGPVHIASGVAAFCYSWFLGPRGLPGKRTGPLPDVKGHSTVSTFIGVTLIWAAWFCFNSGTLLSVNARTGYIFLNTILASSFACVSYTATDFFLTGRYSLQAACEGSIVGLVNITPSCGFYWPWAAAVTSIINAVLCRLTVVLARKTGVDDVSVSGVIHGVGGIIGATLTGIFATKTVAGYDGVTVIEGGWIDGNFKQIGYQIASWVAIVAWTALFTMAILFIVDNIPKLKLRASVEAEEMGMDLFEMAETVDEYGNEYEEFFRQNADKIRKALSYIEGEALVLEGRSMDGSSVSEVQLMNSEKV</sequence>
<keyword evidence="5 8" id="KW-1133">Transmembrane helix</keyword>
<feature type="transmembrane region" description="Helical" evidence="8">
    <location>
        <begin position="154"/>
        <end position="177"/>
    </location>
</feature>
<feature type="transmembrane region" description="Helical" evidence="8">
    <location>
        <begin position="69"/>
        <end position="87"/>
    </location>
</feature>
<feature type="transmembrane region" description="Helical" evidence="8">
    <location>
        <begin position="392"/>
        <end position="417"/>
    </location>
</feature>
<feature type="transmembrane region" description="Helical" evidence="8">
    <location>
        <begin position="36"/>
        <end position="57"/>
    </location>
</feature>
<keyword evidence="3" id="KW-0813">Transport</keyword>
<evidence type="ECO:0000256" key="6">
    <source>
        <dbReference type="ARBA" id="ARBA00023136"/>
    </source>
</evidence>
<reference evidence="10 11" key="1">
    <citation type="submission" date="2023-10" db="EMBL/GenBank/DDBJ databases">
        <title>Draft Genome Sequence of Candida saopaulonensis from a very Premature Infant with Sepsis.</title>
        <authorList>
            <person name="Ning Y."/>
            <person name="Dai R."/>
            <person name="Xiao M."/>
            <person name="Xu Y."/>
            <person name="Yan Q."/>
            <person name="Zhang L."/>
        </authorList>
    </citation>
    <scope>NUCLEOTIDE SEQUENCE [LARGE SCALE GENOMIC DNA]</scope>
    <source>
        <strain evidence="10 11">19XY460</strain>
    </source>
</reference>
<keyword evidence="4 8" id="KW-0812">Transmembrane</keyword>
<gene>
    <name evidence="10" type="ORF">PUMCH_005073</name>
</gene>
<evidence type="ECO:0000256" key="1">
    <source>
        <dbReference type="ARBA" id="ARBA00004141"/>
    </source>
</evidence>
<dbReference type="KEGG" id="asau:88176132"/>
<dbReference type="PROSITE" id="PS01219">
    <property type="entry name" value="AMMONIUM_TRANSP"/>
    <property type="match status" value="1"/>
</dbReference>
<feature type="transmembrane region" description="Helical" evidence="8">
    <location>
        <begin position="349"/>
        <end position="372"/>
    </location>
</feature>
<dbReference type="Pfam" id="PF00909">
    <property type="entry name" value="Ammonium_transp"/>
    <property type="match status" value="1"/>
</dbReference>
<dbReference type="Proteomes" id="UP001338582">
    <property type="component" value="Chromosome 7"/>
</dbReference>
<dbReference type="GO" id="GO:0008519">
    <property type="term" value="F:ammonium channel activity"/>
    <property type="evidence" value="ECO:0007669"/>
    <property type="project" value="InterPro"/>
</dbReference>
<feature type="transmembrane region" description="Helical" evidence="8">
    <location>
        <begin position="262"/>
        <end position="282"/>
    </location>
</feature>
<feature type="domain" description="Ammonium transporter AmtB-like" evidence="9">
    <location>
        <begin position="38"/>
        <end position="444"/>
    </location>
</feature>
<dbReference type="RefSeq" id="XP_062880053.1">
    <property type="nucleotide sequence ID" value="XM_063023983.1"/>
</dbReference>
<proteinExistence type="inferred from homology"/>
<dbReference type="GO" id="GO:0005886">
    <property type="term" value="C:plasma membrane"/>
    <property type="evidence" value="ECO:0007669"/>
    <property type="project" value="TreeGrafter"/>
</dbReference>